<feature type="transmembrane region" description="Helical" evidence="8">
    <location>
        <begin position="350"/>
        <end position="367"/>
    </location>
</feature>
<evidence type="ECO:0000256" key="4">
    <source>
        <dbReference type="ARBA" id="ARBA00022692"/>
    </source>
</evidence>
<evidence type="ECO:0000256" key="3">
    <source>
        <dbReference type="ARBA" id="ARBA00022519"/>
    </source>
</evidence>
<dbReference type="GO" id="GO:0022857">
    <property type="term" value="F:transmembrane transporter activity"/>
    <property type="evidence" value="ECO:0007669"/>
    <property type="project" value="TreeGrafter"/>
</dbReference>
<keyword evidence="6 8" id="KW-0472">Membrane</keyword>
<dbReference type="GO" id="GO:0005886">
    <property type="term" value="C:plasma membrane"/>
    <property type="evidence" value="ECO:0007669"/>
    <property type="project" value="UniProtKB-SubCell"/>
</dbReference>
<dbReference type="PIRSF" id="PIRSF006066">
    <property type="entry name" value="HI0050"/>
    <property type="match status" value="1"/>
</dbReference>
<dbReference type="InterPro" id="IPR010656">
    <property type="entry name" value="DctM"/>
</dbReference>
<feature type="transmembrane region" description="Helical" evidence="8">
    <location>
        <begin position="255"/>
        <end position="271"/>
    </location>
</feature>
<dbReference type="PANTHER" id="PTHR33362:SF5">
    <property type="entry name" value="C4-DICARBOXYLATE TRAP TRANSPORTER LARGE PERMEASE PROTEIN DCTM"/>
    <property type="match status" value="1"/>
</dbReference>
<accession>A0A345NNQ7</accession>
<dbReference type="PANTHER" id="PTHR33362">
    <property type="entry name" value="SIALIC ACID TRAP TRANSPORTER PERMEASE PROTEIN SIAT-RELATED"/>
    <property type="match status" value="1"/>
</dbReference>
<evidence type="ECO:0000313" key="11">
    <source>
        <dbReference type="Proteomes" id="UP000253790"/>
    </source>
</evidence>
<feature type="transmembrane region" description="Helical" evidence="8">
    <location>
        <begin position="224"/>
        <end position="249"/>
    </location>
</feature>
<keyword evidence="11" id="KW-1185">Reference proteome</keyword>
<proteinExistence type="predicted"/>
<feature type="region of interest" description="Disordered" evidence="7">
    <location>
        <begin position="198"/>
        <end position="217"/>
    </location>
</feature>
<feature type="transmembrane region" description="Helical" evidence="8">
    <location>
        <begin position="373"/>
        <end position="402"/>
    </location>
</feature>
<gene>
    <name evidence="10" type="ORF">DV701_11515</name>
</gene>
<feature type="transmembrane region" description="Helical" evidence="8">
    <location>
        <begin position="414"/>
        <end position="433"/>
    </location>
</feature>
<evidence type="ECO:0000256" key="8">
    <source>
        <dbReference type="SAM" id="Phobius"/>
    </source>
</evidence>
<keyword evidence="2" id="KW-1003">Cell membrane</keyword>
<feature type="domain" description="TRAP C4-dicarboxylate transport system permease DctM subunit" evidence="9">
    <location>
        <begin position="7"/>
        <end position="432"/>
    </location>
</feature>
<keyword evidence="5 8" id="KW-1133">Transmembrane helix</keyword>
<reference evidence="10 11" key="1">
    <citation type="submission" date="2018-07" db="EMBL/GenBank/DDBJ databases">
        <title>Complete genome sequencing of Ornithinimicrobium sp. AMA3305.</title>
        <authorList>
            <person name="Bae J.-W."/>
        </authorList>
    </citation>
    <scope>NUCLEOTIDE SEQUENCE [LARGE SCALE GENOMIC DNA]</scope>
    <source>
        <strain evidence="10 11">AMA3305</strain>
    </source>
</reference>
<comment type="subcellular location">
    <subcellularLocation>
        <location evidence="1">Cell inner membrane</location>
        <topology evidence="1">Multi-pass membrane protein</topology>
    </subcellularLocation>
</comment>
<feature type="transmembrane region" description="Helical" evidence="8">
    <location>
        <begin position="94"/>
        <end position="120"/>
    </location>
</feature>
<evidence type="ECO:0000259" key="9">
    <source>
        <dbReference type="Pfam" id="PF06808"/>
    </source>
</evidence>
<keyword evidence="4 8" id="KW-0812">Transmembrane</keyword>
<dbReference type="AlphaFoldDB" id="A0A345NNQ7"/>
<feature type="transmembrane region" description="Helical" evidence="8">
    <location>
        <begin position="6"/>
        <end position="31"/>
    </location>
</feature>
<name>A0A345NNQ7_9MICO</name>
<feature type="transmembrane region" description="Helical" evidence="8">
    <location>
        <begin position="283"/>
        <end position="307"/>
    </location>
</feature>
<evidence type="ECO:0000256" key="7">
    <source>
        <dbReference type="SAM" id="MobiDB-lite"/>
    </source>
</evidence>
<dbReference type="KEGG" id="orn:DV701_11515"/>
<dbReference type="Pfam" id="PF06808">
    <property type="entry name" value="DctM"/>
    <property type="match status" value="1"/>
</dbReference>
<organism evidence="10 11">
    <name type="scientific">Ornithinimicrobium avium</name>
    <dbReference type="NCBI Taxonomy" id="2283195"/>
    <lineage>
        <taxon>Bacteria</taxon>
        <taxon>Bacillati</taxon>
        <taxon>Actinomycetota</taxon>
        <taxon>Actinomycetes</taxon>
        <taxon>Micrococcales</taxon>
        <taxon>Ornithinimicrobiaceae</taxon>
        <taxon>Ornithinimicrobium</taxon>
    </lineage>
</organism>
<dbReference type="OrthoDB" id="9777699at2"/>
<evidence type="ECO:0000256" key="6">
    <source>
        <dbReference type="ARBA" id="ARBA00023136"/>
    </source>
</evidence>
<feature type="transmembrane region" description="Helical" evidence="8">
    <location>
        <begin position="327"/>
        <end position="345"/>
    </location>
</feature>
<dbReference type="RefSeq" id="WP_114928426.1">
    <property type="nucleotide sequence ID" value="NZ_CP031229.1"/>
</dbReference>
<evidence type="ECO:0000256" key="2">
    <source>
        <dbReference type="ARBA" id="ARBA00022475"/>
    </source>
</evidence>
<dbReference type="Proteomes" id="UP000253790">
    <property type="component" value="Chromosome"/>
</dbReference>
<evidence type="ECO:0000256" key="5">
    <source>
        <dbReference type="ARBA" id="ARBA00022989"/>
    </source>
</evidence>
<evidence type="ECO:0000256" key="1">
    <source>
        <dbReference type="ARBA" id="ARBA00004429"/>
    </source>
</evidence>
<sequence length="437" mass="45748">MIILAVTSIVVLILLGVAVAFAFGVGAFFAMMGVGDASLVPSVAYRTIDSFPLLAIPFFLLAGTIMKDGGVSTRLVNFVAAFTGRLKGGMGVTLAGASAIFGAITGSSVATVSAMGSIMTPEMEKRGYPRRYVAGMVSVAGLLGILIPPSIPMIVYGIAANVSISKMFLGGIIPGLLLFVMISATNLVWARNQPGLRDRDMPLDRDEPDGQVPSSRVSPGLRRAVRMFVAAVPALLMPVVILGGIYSGYFTPTESGAVACLYGLLVGLLVYRGMRVKTIHTTLLDGMLSTAPILVIIALGGAFARALTMSGIPTSLALWIDEVGLPIWALIIVLNLFMLVVGMLVEENTAIIVLAPLLMPIVTAAGIDPVQFGVIMVLNLGIGLATPPMAPNIFVAAGACGVPAHQMVGWTLRFLLFGALPVLVVTNVVPWISMWHM</sequence>
<dbReference type="NCBIfam" id="TIGR00786">
    <property type="entry name" value="dctM"/>
    <property type="match status" value="1"/>
</dbReference>
<dbReference type="EMBL" id="CP031229">
    <property type="protein sequence ID" value="AXH96665.1"/>
    <property type="molecule type" value="Genomic_DNA"/>
</dbReference>
<evidence type="ECO:0000313" key="10">
    <source>
        <dbReference type="EMBL" id="AXH96665.1"/>
    </source>
</evidence>
<protein>
    <submittedName>
        <fullName evidence="10">TRAP transporter large permease</fullName>
    </submittedName>
</protein>
<dbReference type="InterPro" id="IPR004681">
    <property type="entry name" value="TRAP_DctM"/>
</dbReference>
<keyword evidence="3" id="KW-0997">Cell inner membrane</keyword>
<feature type="transmembrane region" description="Helical" evidence="8">
    <location>
        <begin position="132"/>
        <end position="155"/>
    </location>
</feature>
<feature type="transmembrane region" description="Helical" evidence="8">
    <location>
        <begin position="167"/>
        <end position="189"/>
    </location>
</feature>